<dbReference type="Gene3D" id="3.40.190.10">
    <property type="entry name" value="Periplasmic binding protein-like II"/>
    <property type="match status" value="3"/>
</dbReference>
<feature type="chain" id="PRO_5038756262" evidence="4">
    <location>
        <begin position="24"/>
        <end position="324"/>
    </location>
</feature>
<evidence type="ECO:0000259" key="5">
    <source>
        <dbReference type="SMART" id="SM00062"/>
    </source>
</evidence>
<comment type="caution">
    <text evidence="6">The sequence shown here is derived from an EMBL/GenBank/DDBJ whole genome shotgun (WGS) entry which is preliminary data.</text>
</comment>
<dbReference type="GO" id="GO:0042597">
    <property type="term" value="C:periplasmic space"/>
    <property type="evidence" value="ECO:0007669"/>
    <property type="project" value="UniProtKB-SubCell"/>
</dbReference>
<keyword evidence="3 4" id="KW-0732">Signal</keyword>
<feature type="signal peptide" evidence="4">
    <location>
        <begin position="1"/>
        <end position="23"/>
    </location>
</feature>
<reference evidence="6" key="1">
    <citation type="submission" date="2020-11" db="EMBL/GenBank/DDBJ databases">
        <title>Isolation and identification of active actinomycetes.</title>
        <authorList>
            <person name="Sun X."/>
        </authorList>
    </citation>
    <scope>NUCLEOTIDE SEQUENCE</scope>
    <source>
        <strain evidence="6">NEAU-A11</strain>
    </source>
</reference>
<keyword evidence="7" id="KW-1185">Reference proteome</keyword>
<evidence type="ECO:0000256" key="3">
    <source>
        <dbReference type="ARBA" id="ARBA00022729"/>
    </source>
</evidence>
<dbReference type="InterPro" id="IPR015168">
    <property type="entry name" value="SsuA/THI5"/>
</dbReference>
<sequence>MKLRRIALAMATLAALLAPIACDSAGPASTQASGGTLTVKIGAIPSIDYGVIKVGEAQGFFAKQGVQVEITNVDSGPNVVTGVVAGQYDLGWTGYAPVLLAVAAGNSDLKLVSNIGLWGKKGDNGGIFVRKDSGITSLTGLAGKKVATNAPRSVLTLTLLAAVAKAGGDPSAIELVTLPFAQIAKAVADKQVDAGVTVEPHQSKGLTQFPDLTDLGDIPAEVLEPGSPSGVVYAKKDLSGDRKTAIDRFQTAIKEALTYADSHPDEVKAAGAPLAGLSAADAAALPDVDYRSEVTADQIAPLVTLMKQYGWVKNDIDLASFVGP</sequence>
<gene>
    <name evidence="6" type="ORF">I4J89_33685</name>
</gene>
<evidence type="ECO:0000256" key="4">
    <source>
        <dbReference type="SAM" id="SignalP"/>
    </source>
</evidence>
<dbReference type="InterPro" id="IPR001638">
    <property type="entry name" value="Solute-binding_3/MltF_N"/>
</dbReference>
<dbReference type="SUPFAM" id="SSF53850">
    <property type="entry name" value="Periplasmic binding protein-like II"/>
    <property type="match status" value="1"/>
</dbReference>
<evidence type="ECO:0000313" key="6">
    <source>
        <dbReference type="EMBL" id="MBG0566412.1"/>
    </source>
</evidence>
<feature type="domain" description="Solute-binding protein family 3/N-terminal" evidence="5">
    <location>
        <begin position="38"/>
        <end position="260"/>
    </location>
</feature>
<dbReference type="PANTHER" id="PTHR30024">
    <property type="entry name" value="ALIPHATIC SULFONATES-BINDING PROTEIN-RELATED"/>
    <property type="match status" value="1"/>
</dbReference>
<evidence type="ECO:0000256" key="2">
    <source>
        <dbReference type="ARBA" id="ARBA00010742"/>
    </source>
</evidence>
<evidence type="ECO:0000313" key="7">
    <source>
        <dbReference type="Proteomes" id="UP000598146"/>
    </source>
</evidence>
<proteinExistence type="inferred from homology"/>
<protein>
    <submittedName>
        <fullName evidence="6">ABC transporter substrate-binding protein</fullName>
    </submittedName>
</protein>
<dbReference type="Proteomes" id="UP000598146">
    <property type="component" value="Unassembled WGS sequence"/>
</dbReference>
<organism evidence="6 7">
    <name type="scientific">Actinoplanes aureus</name>
    <dbReference type="NCBI Taxonomy" id="2792083"/>
    <lineage>
        <taxon>Bacteria</taxon>
        <taxon>Bacillati</taxon>
        <taxon>Actinomycetota</taxon>
        <taxon>Actinomycetes</taxon>
        <taxon>Micromonosporales</taxon>
        <taxon>Micromonosporaceae</taxon>
        <taxon>Actinoplanes</taxon>
    </lineage>
</organism>
<dbReference type="PANTHER" id="PTHR30024:SF47">
    <property type="entry name" value="TAURINE-BINDING PERIPLASMIC PROTEIN"/>
    <property type="match status" value="1"/>
</dbReference>
<comment type="subcellular location">
    <subcellularLocation>
        <location evidence="1">Periplasm</location>
    </subcellularLocation>
</comment>
<comment type="similarity">
    <text evidence="2">Belongs to the bacterial solute-binding protein SsuA/TauA family.</text>
</comment>
<dbReference type="RefSeq" id="WP_196418191.1">
    <property type="nucleotide sequence ID" value="NZ_JADQTO010000020.1"/>
</dbReference>
<dbReference type="AlphaFoldDB" id="A0A931G173"/>
<name>A0A931G173_9ACTN</name>
<accession>A0A931G173</accession>
<dbReference type="Pfam" id="PF09084">
    <property type="entry name" value="NMT1"/>
    <property type="match status" value="1"/>
</dbReference>
<evidence type="ECO:0000256" key="1">
    <source>
        <dbReference type="ARBA" id="ARBA00004418"/>
    </source>
</evidence>
<dbReference type="SMART" id="SM00062">
    <property type="entry name" value="PBPb"/>
    <property type="match status" value="1"/>
</dbReference>
<dbReference type="EMBL" id="JADQTO010000020">
    <property type="protein sequence ID" value="MBG0566412.1"/>
    <property type="molecule type" value="Genomic_DNA"/>
</dbReference>